<dbReference type="InterPro" id="IPR016135">
    <property type="entry name" value="UBQ-conjugating_enzyme/RWD"/>
</dbReference>
<protein>
    <recommendedName>
        <fullName evidence="4">UBC core domain-containing protein</fullName>
    </recommendedName>
</protein>
<keyword evidence="2" id="KW-0833">Ubl conjugation pathway</keyword>
<evidence type="ECO:0000259" key="4">
    <source>
        <dbReference type="PROSITE" id="PS50127"/>
    </source>
</evidence>
<dbReference type="GO" id="GO:0016740">
    <property type="term" value="F:transferase activity"/>
    <property type="evidence" value="ECO:0007669"/>
    <property type="project" value="UniProtKB-KW"/>
</dbReference>
<dbReference type="AlphaFoldDB" id="A0A9W7KVM6"/>
<evidence type="ECO:0000313" key="5">
    <source>
        <dbReference type="EMBL" id="GMI13337.1"/>
    </source>
</evidence>
<feature type="domain" description="UBC core" evidence="4">
    <location>
        <begin position="713"/>
        <end position="877"/>
    </location>
</feature>
<evidence type="ECO:0000256" key="2">
    <source>
        <dbReference type="ARBA" id="ARBA00022786"/>
    </source>
</evidence>
<sequence length="948" mass="106029">MSDSSDDDFEYNYSDSDCDSPPTTTTTTTTTSSSGPHVDPTLDQIAHTKKCFRSSPSSQRPWVNFCTKLYNLNKQEQRAAFFSSYSSTSISTSPNKTLSQSYLMIDYDTPSLDSLTITVLDGRDTIRASVTLTVNWPDLPLSVENIGLNGITTFEEEEEGEDGQVYVQKRGKNFLVEKSDVPKELLCTWKGVVSSISSPKRKAHQTGSVFSMVYWLDDPVISIETSMGPMWVTMPLDGTVTTCVKIGESVNINTTLGSIKPVLPQPPSLGSGIKARIQSEEKAARLAKTKREEDKLKCTEKLIYPVTPPKVIWNGPRLPFKDMCRIMFLPELQNDRWNICTDLNNSLKRIFMIAMESDVVESVCEYTDAEELLIFLARLSKIWDHSDCDDSLVSFGVSKDFAMSDGKGDGTSKKRGLGEDGPRTTGFAKGTGYSGGSKVEDRNIQMGDTQKANSALKELYTEFREGLPYQTLRDSVVERYCEQKLREAGDSFIELDQHADEYLVIFLWGGELWKRIKENYDSTQGKKKRKAQRSADLKGQILGVHELIRKWHCRFEQLEMDKEITSKSQSISEIPEHLTKKKILFQDLPENFLPGLKKKDSAAAGKKKTPSKKPAAATAARANASGKVADTGPENNFSIDDVMSVVAVIFNEIKDDVGEWSDEDDYAPTPMDVDDDSPSAKYKAALLPLQCATVEAFTQHVFLNEKPGLTNSKWQKRILTEFKSLKASLPLEHHGSIFCRWSETQTHLLKVLIVAPEGTPYGCGCFIFDVMVPTDYPNSPPKMKIVTTGGGRHRFNPNLYADGKVCLSLLGTWQGEPWDPKVSSLNQVFMSIYALIFVEEPWFNEPGYQGQRGTPAGDAKNKAYNAEQRYKTVEIAMLDQLKNPDPCYYEVISLHFSLKKDNVVEQVYKWAEDMEGTTNNTSMRAHGGTQTTCEGLKSLGKKLKELIK</sequence>
<accession>A0A9W7KVM6</accession>
<dbReference type="Pfam" id="PF00179">
    <property type="entry name" value="UQ_con"/>
    <property type="match status" value="1"/>
</dbReference>
<name>A0A9W7KVM6_9STRA</name>
<feature type="region of interest" description="Disordered" evidence="3">
    <location>
        <begin position="405"/>
        <end position="441"/>
    </location>
</feature>
<dbReference type="Gene3D" id="3.10.110.10">
    <property type="entry name" value="Ubiquitin Conjugating Enzyme"/>
    <property type="match status" value="1"/>
</dbReference>
<organism evidence="5 6">
    <name type="scientific">Triparma verrucosa</name>
    <dbReference type="NCBI Taxonomy" id="1606542"/>
    <lineage>
        <taxon>Eukaryota</taxon>
        <taxon>Sar</taxon>
        <taxon>Stramenopiles</taxon>
        <taxon>Ochrophyta</taxon>
        <taxon>Bolidophyceae</taxon>
        <taxon>Parmales</taxon>
        <taxon>Triparmaceae</taxon>
        <taxon>Triparma</taxon>
    </lineage>
</organism>
<feature type="compositionally biased region" description="Low complexity" evidence="3">
    <location>
        <begin position="612"/>
        <end position="627"/>
    </location>
</feature>
<evidence type="ECO:0000313" key="6">
    <source>
        <dbReference type="Proteomes" id="UP001165160"/>
    </source>
</evidence>
<feature type="region of interest" description="Disordered" evidence="3">
    <location>
        <begin position="1"/>
        <end position="40"/>
    </location>
</feature>
<proteinExistence type="predicted"/>
<dbReference type="PANTHER" id="PTHR46116:SF39">
    <property type="entry name" value="BACULOVIRAL IAP REPEAT-CONTAINING PROTEIN 6"/>
    <property type="match status" value="1"/>
</dbReference>
<keyword evidence="6" id="KW-1185">Reference proteome</keyword>
<dbReference type="Proteomes" id="UP001165160">
    <property type="component" value="Unassembled WGS sequence"/>
</dbReference>
<keyword evidence="1" id="KW-0808">Transferase</keyword>
<feature type="compositionally biased region" description="Basic and acidic residues" evidence="3">
    <location>
        <begin position="406"/>
        <end position="422"/>
    </location>
</feature>
<dbReference type="EMBL" id="BRXX01000465">
    <property type="protein sequence ID" value="GMI13337.1"/>
    <property type="molecule type" value="Genomic_DNA"/>
</dbReference>
<gene>
    <name evidence="5" type="ORF">TrVE_jg2197</name>
</gene>
<feature type="compositionally biased region" description="Acidic residues" evidence="3">
    <location>
        <begin position="1"/>
        <end position="10"/>
    </location>
</feature>
<evidence type="ECO:0000256" key="3">
    <source>
        <dbReference type="SAM" id="MobiDB-lite"/>
    </source>
</evidence>
<feature type="compositionally biased region" description="Low complexity" evidence="3">
    <location>
        <begin position="19"/>
        <end position="34"/>
    </location>
</feature>
<dbReference type="SMART" id="SM00212">
    <property type="entry name" value="UBCc"/>
    <property type="match status" value="1"/>
</dbReference>
<feature type="region of interest" description="Disordered" evidence="3">
    <location>
        <begin position="599"/>
        <end position="633"/>
    </location>
</feature>
<comment type="caution">
    <text evidence="5">The sequence shown here is derived from an EMBL/GenBank/DDBJ whole genome shotgun (WGS) entry which is preliminary data.</text>
</comment>
<reference evidence="6" key="1">
    <citation type="journal article" date="2023" name="Commun. Biol.">
        <title>Genome analysis of Parmales, the sister group of diatoms, reveals the evolutionary specialization of diatoms from phago-mixotrophs to photoautotrophs.</title>
        <authorList>
            <person name="Ban H."/>
            <person name="Sato S."/>
            <person name="Yoshikawa S."/>
            <person name="Yamada K."/>
            <person name="Nakamura Y."/>
            <person name="Ichinomiya M."/>
            <person name="Sato N."/>
            <person name="Blanc-Mathieu R."/>
            <person name="Endo H."/>
            <person name="Kuwata A."/>
            <person name="Ogata H."/>
        </authorList>
    </citation>
    <scope>NUCLEOTIDE SEQUENCE [LARGE SCALE GENOMIC DNA]</scope>
    <source>
        <strain evidence="6">NIES 3699</strain>
    </source>
</reference>
<dbReference type="PROSITE" id="PS50127">
    <property type="entry name" value="UBC_2"/>
    <property type="match status" value="1"/>
</dbReference>
<dbReference type="CDD" id="cd23810">
    <property type="entry name" value="UBCc_BIRC6"/>
    <property type="match status" value="1"/>
</dbReference>
<dbReference type="PANTHER" id="PTHR46116">
    <property type="entry name" value="(E3-INDEPENDENT) E2 UBIQUITIN-CONJUGATING ENZYME"/>
    <property type="match status" value="1"/>
</dbReference>
<dbReference type="InterPro" id="IPR000608">
    <property type="entry name" value="UBC"/>
</dbReference>
<dbReference type="SUPFAM" id="SSF54495">
    <property type="entry name" value="UBC-like"/>
    <property type="match status" value="1"/>
</dbReference>
<evidence type="ECO:0000256" key="1">
    <source>
        <dbReference type="ARBA" id="ARBA00022679"/>
    </source>
</evidence>